<dbReference type="AlphaFoldDB" id="A0A9N9HQY3"/>
<proteinExistence type="predicted"/>
<dbReference type="Gene3D" id="3.80.10.10">
    <property type="entry name" value="Ribonuclease Inhibitor"/>
    <property type="match status" value="1"/>
</dbReference>
<dbReference type="InterPro" id="IPR032675">
    <property type="entry name" value="LRR_dom_sf"/>
</dbReference>
<dbReference type="Proteomes" id="UP000789405">
    <property type="component" value="Unassembled WGS sequence"/>
</dbReference>
<dbReference type="EMBL" id="CAJVPY010008817">
    <property type="protein sequence ID" value="CAG8700978.1"/>
    <property type="molecule type" value="Genomic_DNA"/>
</dbReference>
<dbReference type="SUPFAM" id="SSF52047">
    <property type="entry name" value="RNI-like"/>
    <property type="match status" value="1"/>
</dbReference>
<evidence type="ECO:0000313" key="1">
    <source>
        <dbReference type="EMBL" id="CAG8700978.1"/>
    </source>
</evidence>
<keyword evidence="2" id="KW-1185">Reference proteome</keyword>
<gene>
    <name evidence="1" type="ORF">DERYTH_LOCUS12984</name>
</gene>
<name>A0A9N9HQY3_9GLOM</name>
<evidence type="ECO:0000313" key="2">
    <source>
        <dbReference type="Proteomes" id="UP000789405"/>
    </source>
</evidence>
<accession>A0A9N9HQY3</accession>
<dbReference type="OrthoDB" id="2394875at2759"/>
<reference evidence="1" key="1">
    <citation type="submission" date="2021-06" db="EMBL/GenBank/DDBJ databases">
        <authorList>
            <person name="Kallberg Y."/>
            <person name="Tangrot J."/>
            <person name="Rosling A."/>
        </authorList>
    </citation>
    <scope>NUCLEOTIDE SEQUENCE</scope>
    <source>
        <strain evidence="1">MA453B</strain>
    </source>
</reference>
<organism evidence="1 2">
    <name type="scientific">Dentiscutata erythropus</name>
    <dbReference type="NCBI Taxonomy" id="1348616"/>
    <lineage>
        <taxon>Eukaryota</taxon>
        <taxon>Fungi</taxon>
        <taxon>Fungi incertae sedis</taxon>
        <taxon>Mucoromycota</taxon>
        <taxon>Glomeromycotina</taxon>
        <taxon>Glomeromycetes</taxon>
        <taxon>Diversisporales</taxon>
        <taxon>Gigasporaceae</taxon>
        <taxon>Dentiscutata</taxon>
    </lineage>
</organism>
<comment type="caution">
    <text evidence="1">The sequence shown here is derived from an EMBL/GenBank/DDBJ whole genome shotgun (WGS) entry which is preliminary data.</text>
</comment>
<sequence>MSIPESFPVECMREIISYIKHDFNSLHSCLTVNKKFGEIAIEIFWRNLWTSRGHNGFREGAYSFWAAVLRTLISSLPSESKDFLNNNGVTIHRLSHGKKLIYDYPSYCKTMDCLAISNMIEQVISVTHQNDRPRRLEYIQHLLQQEICKLLIDRSISIPILKFDLLPVAYFPGADKCFEKLSELHCHTATPDLLYYALAQICKHIQNIIIDFYEADNLGLSGLIDVQQNLKRLECRIDELAVTQRFPAIIDVIKSNAISFVHLELLHFTCIPPSIISLMQNLKILKIKILPDDVPRNNIWEELASVRLPKLEVLHISLHSLRLETLNPLIANNYGNLSTLIIDFSPISNQSFFFNETVAQFCPNLRIFATWFLNNEFDVLEGILTKCQHLEELFLQAFDDKNLNLKIHRLFKLLEITTPKHFSKLGLLGNWCDPSDALKSCFESWKRKSNHVSLVFSRNVCIGSEHMDLILQYKNDGVIRRYNVVTDPVRHEFGY</sequence>
<protein>
    <submittedName>
        <fullName evidence="1">3572_t:CDS:1</fullName>
    </submittedName>
</protein>